<proteinExistence type="predicted"/>
<feature type="non-terminal residue" evidence="3">
    <location>
        <position position="1"/>
    </location>
</feature>
<feature type="compositionally biased region" description="Basic and acidic residues" evidence="1">
    <location>
        <begin position="35"/>
        <end position="48"/>
    </location>
</feature>
<organism evidence="3">
    <name type="scientific">Tanacetum cinerariifolium</name>
    <name type="common">Dalmatian daisy</name>
    <name type="synonym">Chrysanthemum cinerariifolium</name>
    <dbReference type="NCBI Taxonomy" id="118510"/>
    <lineage>
        <taxon>Eukaryota</taxon>
        <taxon>Viridiplantae</taxon>
        <taxon>Streptophyta</taxon>
        <taxon>Embryophyta</taxon>
        <taxon>Tracheophyta</taxon>
        <taxon>Spermatophyta</taxon>
        <taxon>Magnoliopsida</taxon>
        <taxon>eudicotyledons</taxon>
        <taxon>Gunneridae</taxon>
        <taxon>Pentapetalae</taxon>
        <taxon>asterids</taxon>
        <taxon>campanulids</taxon>
        <taxon>Asterales</taxon>
        <taxon>Asteraceae</taxon>
        <taxon>Asteroideae</taxon>
        <taxon>Anthemideae</taxon>
        <taxon>Anthemidinae</taxon>
        <taxon>Tanacetum</taxon>
    </lineage>
</organism>
<evidence type="ECO:0000313" key="3">
    <source>
        <dbReference type="EMBL" id="GEY86197.1"/>
    </source>
</evidence>
<evidence type="ECO:0000256" key="1">
    <source>
        <dbReference type="SAM" id="MobiDB-lite"/>
    </source>
</evidence>
<feature type="domain" description="Reverse transcriptase Ty1/copia-type" evidence="2">
    <location>
        <begin position="127"/>
        <end position="300"/>
    </location>
</feature>
<dbReference type="InterPro" id="IPR013103">
    <property type="entry name" value="RVT_2"/>
</dbReference>
<dbReference type="SUPFAM" id="SSF56672">
    <property type="entry name" value="DNA/RNA polymerases"/>
    <property type="match status" value="1"/>
</dbReference>
<reference evidence="3" key="1">
    <citation type="journal article" date="2019" name="Sci. Rep.">
        <title>Draft genome of Tanacetum cinerariifolium, the natural source of mosquito coil.</title>
        <authorList>
            <person name="Yamashiro T."/>
            <person name="Shiraishi A."/>
            <person name="Satake H."/>
            <person name="Nakayama K."/>
        </authorList>
    </citation>
    <scope>NUCLEOTIDE SEQUENCE</scope>
</reference>
<dbReference type="AlphaFoldDB" id="A0A699HWY6"/>
<evidence type="ECO:0000259" key="2">
    <source>
        <dbReference type="Pfam" id="PF07727"/>
    </source>
</evidence>
<dbReference type="PANTHER" id="PTHR11439:SF495">
    <property type="entry name" value="REVERSE TRANSCRIPTASE, RNA-DEPENDENT DNA POLYMERASE-RELATED"/>
    <property type="match status" value="1"/>
</dbReference>
<sequence>NNVEDAAFDGKEHDFDAKKHESVVILSSSCGAQSKEQDDKTKKEDKGKNASQLPDDPDMSGLEDITYSADEDVVGAEVDFNNLESSILVSPIPTIRIYKDHPVSQIIGDLSSTTQTRSMTRAVKDPAYASFTSFMVYQMDVKSAFVYRTIEEEVYVCQPPGFEDPDHPNKVYKVVKVLYGLHQAPRAWYETLATYLQENGFQRGTIDQTLFIKKQKRDILLVQIYVDDIIFGATNKDLCKSLKKLIKDKFQMSSMGELTFFLGLQVKQKKDGIFISQDKYIAVILRKFGLTEEKPASTPIDTEKPLLKDSDGEDVDVHTYMSMIGSLMYLTSSRPDIMFAMCACACFQVTPKALHLHAVKRIFRYLKGKPHLGLWYLKDSPFDLVAYSDSEYAGVSLDRKSTTRGC</sequence>
<dbReference type="InterPro" id="IPR043502">
    <property type="entry name" value="DNA/RNA_pol_sf"/>
</dbReference>
<name>A0A699HWY6_TANCI</name>
<feature type="region of interest" description="Disordered" evidence="1">
    <location>
        <begin position="26"/>
        <end position="63"/>
    </location>
</feature>
<gene>
    <name evidence="3" type="ORF">Tci_458171</name>
</gene>
<dbReference type="EMBL" id="BKCJ010216862">
    <property type="protein sequence ID" value="GEY86197.1"/>
    <property type="molecule type" value="Genomic_DNA"/>
</dbReference>
<comment type="caution">
    <text evidence="3">The sequence shown here is derived from an EMBL/GenBank/DDBJ whole genome shotgun (WGS) entry which is preliminary data.</text>
</comment>
<protein>
    <submittedName>
        <fullName evidence="3">Putative ribonuclease H-like domain-containing protein</fullName>
    </submittedName>
</protein>
<dbReference type="Pfam" id="PF07727">
    <property type="entry name" value="RVT_2"/>
    <property type="match status" value="1"/>
</dbReference>
<accession>A0A699HWY6</accession>
<dbReference type="PANTHER" id="PTHR11439">
    <property type="entry name" value="GAG-POL-RELATED RETROTRANSPOSON"/>
    <property type="match status" value="1"/>
</dbReference>